<evidence type="ECO:0000313" key="1">
    <source>
        <dbReference type="EMBL" id="MCU9968810.1"/>
    </source>
</evidence>
<dbReference type="EMBL" id="UGGQ01000006">
    <property type="protein sequence ID" value="STO16691.1"/>
    <property type="molecule type" value="Genomic_DNA"/>
</dbReference>
<dbReference type="Gene3D" id="3.40.960.10">
    <property type="entry name" value="VSR Endonuclease"/>
    <property type="match status" value="1"/>
</dbReference>
<evidence type="ECO:0008006" key="7">
    <source>
        <dbReference type="Google" id="ProtNLM"/>
    </source>
</evidence>
<evidence type="ECO:0000313" key="3">
    <source>
        <dbReference type="EMBL" id="STO16691.1"/>
    </source>
</evidence>
<reference evidence="1 6" key="2">
    <citation type="submission" date="2019-08" db="EMBL/GenBank/DDBJ databases">
        <title>Comparison of rpoB and gyrB Sequences from Mobiluncus Species and Development of a Multiplex PCR Method for Clinical Detection of Mobiluncus curtisii and Mobiluncus mulieris.</title>
        <authorList>
            <person name="Yang L."/>
            <person name="Shen Y."/>
            <person name="Xu G."/>
            <person name="Shu L.-B."/>
            <person name="Hu J."/>
            <person name="Zhang R."/>
            <person name="Wang Y."/>
            <person name="Zhou H.-W."/>
            <person name="Zhang X."/>
        </authorList>
    </citation>
    <scope>NUCLEOTIDE SEQUENCE [LARGE SCALE GENOMIC DNA]</scope>
    <source>
        <strain evidence="1 6">M26</strain>
    </source>
</reference>
<evidence type="ECO:0000313" key="5">
    <source>
        <dbReference type="Proteomes" id="UP000575397"/>
    </source>
</evidence>
<evidence type="ECO:0000313" key="2">
    <source>
        <dbReference type="EMBL" id="NMX03049.1"/>
    </source>
</evidence>
<proteinExistence type="predicted"/>
<protein>
    <recommendedName>
        <fullName evidence="7">DUF559 domain-containing protein</fullName>
    </recommendedName>
</protein>
<dbReference type="GeneID" id="61168668"/>
<dbReference type="Proteomes" id="UP001209486">
    <property type="component" value="Unassembled WGS sequence"/>
</dbReference>
<evidence type="ECO:0000313" key="4">
    <source>
        <dbReference type="Proteomes" id="UP000255284"/>
    </source>
</evidence>
<dbReference type="Proteomes" id="UP000255284">
    <property type="component" value="Unassembled WGS sequence"/>
</dbReference>
<evidence type="ECO:0000313" key="6">
    <source>
        <dbReference type="Proteomes" id="UP001209486"/>
    </source>
</evidence>
<name>A0A7Y0USR8_9ACTO</name>
<organism evidence="2 5">
    <name type="scientific">Mobiluncus mulieris</name>
    <dbReference type="NCBI Taxonomy" id="2052"/>
    <lineage>
        <taxon>Bacteria</taxon>
        <taxon>Bacillati</taxon>
        <taxon>Actinomycetota</taxon>
        <taxon>Actinomycetes</taxon>
        <taxon>Actinomycetales</taxon>
        <taxon>Actinomycetaceae</taxon>
        <taxon>Mobiluncus</taxon>
    </lineage>
</organism>
<reference evidence="3 4" key="1">
    <citation type="submission" date="2018-06" db="EMBL/GenBank/DDBJ databases">
        <authorList>
            <consortium name="Pathogen Informatics"/>
            <person name="Doyle S."/>
        </authorList>
    </citation>
    <scope>NUCLEOTIDE SEQUENCE [LARGE SCALE GENOMIC DNA]</scope>
    <source>
        <strain evidence="3 4">NCTC11819</strain>
    </source>
</reference>
<comment type="caution">
    <text evidence="2">The sequence shown here is derived from an EMBL/GenBank/DDBJ whole genome shotgun (WGS) entry which is preliminary data.</text>
</comment>
<dbReference type="Proteomes" id="UP000575397">
    <property type="component" value="Unassembled WGS sequence"/>
</dbReference>
<reference evidence="2 5" key="3">
    <citation type="submission" date="2020-04" db="EMBL/GenBank/DDBJ databases">
        <title>Antimicrobial susceptibility and clonality of vaginal-derived multi-drug resistant Mobiluncus isolates in China.</title>
        <authorList>
            <person name="Zhang X."/>
        </authorList>
    </citation>
    <scope>NUCLEOTIDE SEQUENCE [LARGE SCALE GENOMIC DNA]</scope>
    <source>
        <strain evidence="2 5">12</strain>
    </source>
</reference>
<accession>A0A7Y0USR8</accession>
<dbReference type="EMBL" id="VSZY01000006">
    <property type="protein sequence ID" value="MCU9968810.1"/>
    <property type="molecule type" value="Genomic_DNA"/>
</dbReference>
<dbReference type="AlphaFoldDB" id="A0A7Y0USR8"/>
<dbReference type="RefSeq" id="WP_004018140.1">
    <property type="nucleotide sequence ID" value="NZ_CAMUNX010000015.1"/>
</dbReference>
<dbReference type="EMBL" id="JABCUS010000006">
    <property type="protein sequence ID" value="NMX03049.1"/>
    <property type="molecule type" value="Genomic_DNA"/>
</dbReference>
<sequence length="279" mass="32045">MLLPDFGVASLTQMRGDDWTYPKIRQSVKSGNLIPVKRGWYAVPGANQNVIRALKIGGRLGCLSALKEYGVWVPQTDRDLHVVLGKNAAIPKLESTVFHRYDFLPETVAFSVEDCLRQVMRHHDPETGLIVLESAVQKSLVTPFWAQMLIKELPSKKQRIYRFFDPSSQSGSETRVRLFFQRRGVKVHSQHKTSGGWVDMLVGQSWIIECDSRAFHDNKTNHNIDCHRDLSNFSAGFVTTRLSYPQIWFEWEDVKPQLLGILRKKEHLRLPRPCRTFGT</sequence>
<gene>
    <name evidence="1" type="ORF">FYZ43_05205</name>
    <name evidence="2" type="ORF">HHJ77_03635</name>
    <name evidence="3" type="ORF">NCTC11819_01262</name>
</gene>